<dbReference type="PANTHER" id="PTHR36917">
    <property type="entry name" value="INTRACELLULAR SEPTATION PROTEIN A-RELATED"/>
    <property type="match status" value="1"/>
</dbReference>
<evidence type="ECO:0000256" key="5">
    <source>
        <dbReference type="SAM" id="Phobius"/>
    </source>
</evidence>
<keyword evidence="1" id="KW-1003">Cell membrane</keyword>
<sequence>MTKDKDAMTQETMEERKISPMTKSVLEIGPVILFFIAYMLLRDRSFDVNGTEYSGFILVTAGFVPVIALSTFLLWWLTGKLSKMQIVTLVLVVVFGSLTVWFNDERFFKMKPTLIYLIFGSILGVGLLRGQSYLRVVMEEMIPLDREGWMKLTRRFCAFFFGLAVLNEVIWRTMSTDMWVNFKTFGLTAAIFLFFMLQGKLFREHGVEK</sequence>
<evidence type="ECO:0000313" key="6">
    <source>
        <dbReference type="EMBL" id="KKK95136.1"/>
    </source>
</evidence>
<dbReference type="InterPro" id="IPR006008">
    <property type="entry name" value="YciB"/>
</dbReference>
<dbReference type="AlphaFoldDB" id="A0A0F9CEJ9"/>
<evidence type="ECO:0000256" key="4">
    <source>
        <dbReference type="ARBA" id="ARBA00023136"/>
    </source>
</evidence>
<feature type="transmembrane region" description="Helical" evidence="5">
    <location>
        <begin position="53"/>
        <end position="77"/>
    </location>
</feature>
<evidence type="ECO:0000256" key="3">
    <source>
        <dbReference type="ARBA" id="ARBA00022989"/>
    </source>
</evidence>
<dbReference type="GO" id="GO:0005886">
    <property type="term" value="C:plasma membrane"/>
    <property type="evidence" value="ECO:0007669"/>
    <property type="project" value="TreeGrafter"/>
</dbReference>
<keyword evidence="3 5" id="KW-1133">Transmembrane helix</keyword>
<gene>
    <name evidence="6" type="ORF">LCGC14_2675830</name>
</gene>
<keyword evidence="2 5" id="KW-0812">Transmembrane</keyword>
<dbReference type="HAMAP" id="MF_00189">
    <property type="entry name" value="YciB"/>
    <property type="match status" value="1"/>
</dbReference>
<feature type="transmembrane region" description="Helical" evidence="5">
    <location>
        <begin position="114"/>
        <end position="134"/>
    </location>
</feature>
<name>A0A0F9CEJ9_9ZZZZ</name>
<dbReference type="Pfam" id="PF04279">
    <property type="entry name" value="IspA"/>
    <property type="match status" value="1"/>
</dbReference>
<evidence type="ECO:0000256" key="1">
    <source>
        <dbReference type="ARBA" id="ARBA00022475"/>
    </source>
</evidence>
<keyword evidence="4 5" id="KW-0472">Membrane</keyword>
<protein>
    <recommendedName>
        <fullName evidence="7">Intracellular septation protein A</fullName>
    </recommendedName>
</protein>
<dbReference type="PANTHER" id="PTHR36917:SF1">
    <property type="entry name" value="INNER MEMBRANE-SPANNING PROTEIN YCIB"/>
    <property type="match status" value="1"/>
</dbReference>
<feature type="transmembrane region" description="Helical" evidence="5">
    <location>
        <begin position="180"/>
        <end position="197"/>
    </location>
</feature>
<evidence type="ECO:0008006" key="7">
    <source>
        <dbReference type="Google" id="ProtNLM"/>
    </source>
</evidence>
<accession>A0A0F9CEJ9</accession>
<organism evidence="6">
    <name type="scientific">marine sediment metagenome</name>
    <dbReference type="NCBI Taxonomy" id="412755"/>
    <lineage>
        <taxon>unclassified sequences</taxon>
        <taxon>metagenomes</taxon>
        <taxon>ecological metagenomes</taxon>
    </lineage>
</organism>
<evidence type="ECO:0000256" key="2">
    <source>
        <dbReference type="ARBA" id="ARBA00022692"/>
    </source>
</evidence>
<reference evidence="6" key="1">
    <citation type="journal article" date="2015" name="Nature">
        <title>Complex archaea that bridge the gap between prokaryotes and eukaryotes.</title>
        <authorList>
            <person name="Spang A."/>
            <person name="Saw J.H."/>
            <person name="Jorgensen S.L."/>
            <person name="Zaremba-Niedzwiedzka K."/>
            <person name="Martijn J."/>
            <person name="Lind A.E."/>
            <person name="van Eijk R."/>
            <person name="Schleper C."/>
            <person name="Guy L."/>
            <person name="Ettema T.J."/>
        </authorList>
    </citation>
    <scope>NUCLEOTIDE SEQUENCE</scope>
</reference>
<comment type="caution">
    <text evidence="6">The sequence shown here is derived from an EMBL/GenBank/DDBJ whole genome shotgun (WGS) entry which is preliminary data.</text>
</comment>
<dbReference type="EMBL" id="LAZR01047044">
    <property type="protein sequence ID" value="KKK95136.1"/>
    <property type="molecule type" value="Genomic_DNA"/>
</dbReference>
<feature type="transmembrane region" description="Helical" evidence="5">
    <location>
        <begin position="84"/>
        <end position="102"/>
    </location>
</feature>
<proteinExistence type="inferred from homology"/>
<feature type="transmembrane region" description="Helical" evidence="5">
    <location>
        <begin position="21"/>
        <end position="41"/>
    </location>
</feature>
<feature type="transmembrane region" description="Helical" evidence="5">
    <location>
        <begin position="155"/>
        <end position="174"/>
    </location>
</feature>